<dbReference type="EMBL" id="MFFM01000034">
    <property type="protein sequence ID" value="OGF12130.1"/>
    <property type="molecule type" value="Genomic_DNA"/>
</dbReference>
<reference evidence="1 2" key="1">
    <citation type="journal article" date="2016" name="Nat. Commun.">
        <title>Thousands of microbial genomes shed light on interconnected biogeochemical processes in an aquifer system.</title>
        <authorList>
            <person name="Anantharaman K."/>
            <person name="Brown C.T."/>
            <person name="Hug L.A."/>
            <person name="Sharon I."/>
            <person name="Castelle C.J."/>
            <person name="Probst A.J."/>
            <person name="Thomas B.C."/>
            <person name="Singh A."/>
            <person name="Wilkins M.J."/>
            <person name="Karaoz U."/>
            <person name="Brodie E.L."/>
            <person name="Williams K.H."/>
            <person name="Hubbard S.S."/>
            <person name="Banfield J.F."/>
        </authorList>
    </citation>
    <scope>NUCLEOTIDE SEQUENCE [LARGE SCALE GENOMIC DNA]</scope>
</reference>
<sequence>MTDFNPGSFCGLYCGACEIVAAYKKALATGIPAKWEDLPAPLRDNIPPAPLECRGCKTDSLYEGCRKCGIRACASGKKIEACILCSDYPCPLVKERLQMVERIKEVLPHCAVMFKNLDSLKVKGLVFWLEEQKNKWSCPDCGEPFTWYQEKCEKCGRELVTIKDHSNY</sequence>
<dbReference type="AlphaFoldDB" id="A0A1F5RCD5"/>
<gene>
    <name evidence="1" type="ORF">A2024_03855</name>
</gene>
<accession>A0A1F5RCD5</accession>
<proteinExistence type="predicted"/>
<dbReference type="InterPro" id="IPR024227">
    <property type="entry name" value="DUF3795"/>
</dbReference>
<evidence type="ECO:0008006" key="3">
    <source>
        <dbReference type="Google" id="ProtNLM"/>
    </source>
</evidence>
<comment type="caution">
    <text evidence="1">The sequence shown here is derived from an EMBL/GenBank/DDBJ whole genome shotgun (WGS) entry which is preliminary data.</text>
</comment>
<evidence type="ECO:0000313" key="1">
    <source>
        <dbReference type="EMBL" id="OGF12130.1"/>
    </source>
</evidence>
<organism evidence="1 2">
    <name type="scientific">Candidatus Edwardsbacteria bacterium GWF2_54_11</name>
    <dbReference type="NCBI Taxonomy" id="1817851"/>
    <lineage>
        <taxon>Bacteria</taxon>
        <taxon>Candidatus Edwardsiibacteriota</taxon>
    </lineage>
</organism>
<protein>
    <recommendedName>
        <fullName evidence="3">DUF3795 domain-containing protein</fullName>
    </recommendedName>
</protein>
<dbReference type="Proteomes" id="UP000177230">
    <property type="component" value="Unassembled WGS sequence"/>
</dbReference>
<name>A0A1F5RCD5_9BACT</name>
<dbReference type="Pfam" id="PF12675">
    <property type="entry name" value="DUF3795"/>
    <property type="match status" value="1"/>
</dbReference>
<evidence type="ECO:0000313" key="2">
    <source>
        <dbReference type="Proteomes" id="UP000177230"/>
    </source>
</evidence>